<evidence type="ECO:0000256" key="3">
    <source>
        <dbReference type="SAM" id="MobiDB-lite"/>
    </source>
</evidence>
<dbReference type="PANTHER" id="PTHR46405">
    <property type="entry name" value="OS05G0141500 PROTEIN"/>
    <property type="match status" value="1"/>
</dbReference>
<evidence type="ECO:0000256" key="2">
    <source>
        <dbReference type="SAM" id="Coils"/>
    </source>
</evidence>
<dbReference type="PANTHER" id="PTHR46405:SF4">
    <property type="entry name" value="E3 UBIQUITIN-PROTEIN LIGASE RF298-RELATED"/>
    <property type="match status" value="1"/>
</dbReference>
<feature type="domain" description="RING-type" evidence="4">
    <location>
        <begin position="763"/>
        <end position="803"/>
    </location>
</feature>
<keyword evidence="2" id="KW-0175">Coiled coil</keyword>
<name>A0AAV8S820_9ROSI</name>
<organism evidence="5 6">
    <name type="scientific">Erythroxylum novogranatense</name>
    <dbReference type="NCBI Taxonomy" id="1862640"/>
    <lineage>
        <taxon>Eukaryota</taxon>
        <taxon>Viridiplantae</taxon>
        <taxon>Streptophyta</taxon>
        <taxon>Embryophyta</taxon>
        <taxon>Tracheophyta</taxon>
        <taxon>Spermatophyta</taxon>
        <taxon>Magnoliopsida</taxon>
        <taxon>eudicotyledons</taxon>
        <taxon>Gunneridae</taxon>
        <taxon>Pentapetalae</taxon>
        <taxon>rosids</taxon>
        <taxon>fabids</taxon>
        <taxon>Malpighiales</taxon>
        <taxon>Erythroxylaceae</taxon>
        <taxon>Erythroxylum</taxon>
    </lineage>
</organism>
<comment type="caution">
    <text evidence="5">The sequence shown here is derived from an EMBL/GenBank/DDBJ whole genome shotgun (WGS) entry which is preliminary data.</text>
</comment>
<keyword evidence="1" id="KW-0863">Zinc-finger</keyword>
<dbReference type="GO" id="GO:0008270">
    <property type="term" value="F:zinc ion binding"/>
    <property type="evidence" value="ECO:0007669"/>
    <property type="project" value="UniProtKB-KW"/>
</dbReference>
<keyword evidence="1" id="KW-0862">Zinc</keyword>
<feature type="region of interest" description="Disordered" evidence="3">
    <location>
        <begin position="371"/>
        <end position="391"/>
    </location>
</feature>
<dbReference type="CDD" id="cd23128">
    <property type="entry name" value="RING-HC_MIP1-like"/>
    <property type="match status" value="1"/>
</dbReference>
<evidence type="ECO:0000313" key="6">
    <source>
        <dbReference type="Proteomes" id="UP001159364"/>
    </source>
</evidence>
<feature type="compositionally biased region" description="Basic and acidic residues" evidence="3">
    <location>
        <begin position="373"/>
        <end position="391"/>
    </location>
</feature>
<proteinExistence type="predicted"/>
<dbReference type="InterPro" id="IPR046527">
    <property type="entry name" value="PIR2-like_helical"/>
</dbReference>
<dbReference type="SUPFAM" id="SSF57850">
    <property type="entry name" value="RING/U-box"/>
    <property type="match status" value="1"/>
</dbReference>
<evidence type="ECO:0000256" key="1">
    <source>
        <dbReference type="PROSITE-ProRule" id="PRU00175"/>
    </source>
</evidence>
<gene>
    <name evidence="5" type="ORF">K2173_002978</name>
</gene>
<dbReference type="InterPro" id="IPR013083">
    <property type="entry name" value="Znf_RING/FYVE/PHD"/>
</dbReference>
<evidence type="ECO:0000313" key="5">
    <source>
        <dbReference type="EMBL" id="KAJ8748341.1"/>
    </source>
</evidence>
<keyword evidence="6" id="KW-1185">Reference proteome</keyword>
<dbReference type="AlphaFoldDB" id="A0AAV8S820"/>
<dbReference type="PROSITE" id="PS50089">
    <property type="entry name" value="ZF_RING_2"/>
    <property type="match status" value="1"/>
</dbReference>
<evidence type="ECO:0000259" key="4">
    <source>
        <dbReference type="PROSITE" id="PS50089"/>
    </source>
</evidence>
<reference evidence="5 6" key="1">
    <citation type="submission" date="2021-09" db="EMBL/GenBank/DDBJ databases">
        <title>Genomic insights and catalytic innovation underlie evolution of tropane alkaloids biosynthesis.</title>
        <authorList>
            <person name="Wang Y.-J."/>
            <person name="Tian T."/>
            <person name="Huang J.-P."/>
            <person name="Huang S.-X."/>
        </authorList>
    </citation>
    <scope>NUCLEOTIDE SEQUENCE [LARGE SCALE GENOMIC DNA]</scope>
    <source>
        <strain evidence="5">KIB-2018</strain>
        <tissue evidence="5">Leaf</tissue>
    </source>
</reference>
<dbReference type="InterPro" id="IPR046934">
    <property type="entry name" value="PIR2-like"/>
</dbReference>
<sequence>MADSEESSGKSGSSSLLLQDNESKIKRKLVNHSMPNAVGSSSSLNEYHSYDSSKEKSQNLQTDLESVEVRPSLLKLTGEETDLDDWTDPIATEFEGLLFSNLRLIFQSAINKIVECGYAADVAEKAISRLGLYRGGKDLVSNIVHDALAILNEEKCVDISMDIVFENLQQMAEYTMIEMVNILREVKPSLSIGEVMWWLIMCDMNISQACTLEGSLMNEFKRDQVPGENYPNNTTHLMSEAQSSEASCENPKGPNIPNSSIEIAPRNMPEKLKFSTLRNFPVRKNPSALKGLASEKSLDPAWESGLPKSQASASAGKVKHGCKVHNKKENVPRIKSFESFQKYYSKQAFRAGHLGTIGGFHLDKGLKGSSELPDVHAKDDSLKDKAKTETPKTDRCYPVPVTVQSVLCATNDSLNSTRMGTVSAPSRADTLFLASEEKKFSSMPEAIADYLAVIPFDKSVEKYVPQDEKDELILKLVTQVQDLQDELQSCTDWANQKVAEACARLLKDMPELKALRKEKGEAEQIKKEKKILEENTMKRLSEIEFCLKNANAQVEKAFSTGCRLEEEQILLEKDMKTAKAQAVESAVSCQEALEREQKVLKNIQSWEGQKGLLQEELKTQKRKVAELQQEVDKEKNRQSQTEAKCKHERKEKETLLSQAVSIRKERLQLETVAKTDEDIIIRKTEDDLKKHMEDIKNLESEISELKLKSNASTRAALMRVFDGNYGTTDSKVVDLAMNDDQDSLQVTTFEGFGTGGLKRERECVMCLSEEKSVVFLPCAHQVLCTNCNELHEKQVMKECPSCRTLVQHRIHACFASQ</sequence>
<feature type="region of interest" description="Disordered" evidence="3">
    <location>
        <begin position="29"/>
        <end position="62"/>
    </location>
</feature>
<accession>A0AAV8S820</accession>
<dbReference type="Proteomes" id="UP001159364">
    <property type="component" value="Linkage Group LG12"/>
</dbReference>
<feature type="compositionally biased region" description="Basic and acidic residues" evidence="3">
    <location>
        <begin position="48"/>
        <end position="57"/>
    </location>
</feature>
<dbReference type="Gene3D" id="3.30.40.10">
    <property type="entry name" value="Zinc/RING finger domain, C3HC4 (zinc finger)"/>
    <property type="match status" value="1"/>
</dbReference>
<dbReference type="Pfam" id="PF13920">
    <property type="entry name" value="zf-C3HC4_3"/>
    <property type="match status" value="1"/>
</dbReference>
<keyword evidence="1" id="KW-0479">Metal-binding</keyword>
<dbReference type="InterPro" id="IPR001841">
    <property type="entry name" value="Znf_RING"/>
</dbReference>
<dbReference type="Pfam" id="PF20235">
    <property type="entry name" value="PIR2-like_helical"/>
    <property type="match status" value="1"/>
</dbReference>
<feature type="region of interest" description="Disordered" evidence="3">
    <location>
        <begin position="630"/>
        <end position="649"/>
    </location>
</feature>
<feature type="coiled-coil region" evidence="2">
    <location>
        <begin position="681"/>
        <end position="715"/>
    </location>
</feature>
<dbReference type="EMBL" id="JAIWQS010000012">
    <property type="protein sequence ID" value="KAJ8748341.1"/>
    <property type="molecule type" value="Genomic_DNA"/>
</dbReference>
<protein>
    <recommendedName>
        <fullName evidence="4">RING-type domain-containing protein</fullName>
    </recommendedName>
</protein>